<sequence>MGVAVLAIVGISVTLIVLASGKDEPEPAAFCPTDRGGAVLESSQLDGRTEPLSASGPRPTILVSDGHNVSYLFGQQQVPEWEYRDKAQLVVCEYTHSLQYNATSCPDDSGKLGRIPVFRTTSTYVVYEAATKKPLGRFDLPGTQYTCPSVVSYEPGHEDEVKIIGHADAREVVAQLRPYVEPR</sequence>
<protein>
    <submittedName>
        <fullName evidence="1">Uncharacterized protein</fullName>
    </submittedName>
</protein>
<dbReference type="AlphaFoldDB" id="A0A0F0GWY4"/>
<gene>
    <name evidence="1" type="ORF">UK23_23200</name>
</gene>
<name>A0A0F0GWY4_LENAE</name>
<evidence type="ECO:0000313" key="1">
    <source>
        <dbReference type="EMBL" id="KJK46512.1"/>
    </source>
</evidence>
<comment type="caution">
    <text evidence="1">The sequence shown here is derived from an EMBL/GenBank/DDBJ whole genome shotgun (WGS) entry which is preliminary data.</text>
</comment>
<dbReference type="Proteomes" id="UP000033393">
    <property type="component" value="Unassembled WGS sequence"/>
</dbReference>
<reference evidence="1 2" key="1">
    <citation type="submission" date="2015-02" db="EMBL/GenBank/DDBJ databases">
        <authorList>
            <person name="Ju K.-S."/>
            <person name="Doroghazi J.R."/>
            <person name="Metcalf W."/>
        </authorList>
    </citation>
    <scope>NUCLEOTIDE SEQUENCE [LARGE SCALE GENOMIC DNA]</scope>
    <source>
        <strain evidence="1 2">NRRL B-16140</strain>
    </source>
</reference>
<accession>A0A0F0GWY4</accession>
<organism evidence="1 2">
    <name type="scientific">Lentzea aerocolonigenes</name>
    <name type="common">Lechevalieria aerocolonigenes</name>
    <name type="synonym">Saccharothrix aerocolonigenes</name>
    <dbReference type="NCBI Taxonomy" id="68170"/>
    <lineage>
        <taxon>Bacteria</taxon>
        <taxon>Bacillati</taxon>
        <taxon>Actinomycetota</taxon>
        <taxon>Actinomycetes</taxon>
        <taxon>Pseudonocardiales</taxon>
        <taxon>Pseudonocardiaceae</taxon>
        <taxon>Lentzea</taxon>
    </lineage>
</organism>
<dbReference type="EMBL" id="JYJG01000162">
    <property type="protein sequence ID" value="KJK46512.1"/>
    <property type="molecule type" value="Genomic_DNA"/>
</dbReference>
<evidence type="ECO:0000313" key="2">
    <source>
        <dbReference type="Proteomes" id="UP000033393"/>
    </source>
</evidence>
<proteinExistence type="predicted"/>
<keyword evidence="2" id="KW-1185">Reference proteome</keyword>
<dbReference type="PATRIC" id="fig|68170.10.peg.5885"/>